<dbReference type="Pfam" id="PF00271">
    <property type="entry name" value="Helicase_C"/>
    <property type="match status" value="1"/>
</dbReference>
<dbReference type="Gene3D" id="3.40.50.300">
    <property type="entry name" value="P-loop containing nucleotide triphosphate hydrolases"/>
    <property type="match status" value="2"/>
</dbReference>
<comment type="similarity">
    <text evidence="2 11">Belongs to the helicase family. RecQ subfamily.</text>
</comment>
<keyword evidence="8" id="KW-0413">Isomerase</keyword>
<dbReference type="SMART" id="SM00341">
    <property type="entry name" value="HRDC"/>
    <property type="match status" value="1"/>
</dbReference>
<dbReference type="PROSITE" id="PS51194">
    <property type="entry name" value="HELICASE_CTER"/>
    <property type="match status" value="1"/>
</dbReference>
<dbReference type="GO" id="GO:0005694">
    <property type="term" value="C:chromosome"/>
    <property type="evidence" value="ECO:0007669"/>
    <property type="project" value="TreeGrafter"/>
</dbReference>
<dbReference type="SUPFAM" id="SSF52540">
    <property type="entry name" value="P-loop containing nucleoside triphosphate hydrolases"/>
    <property type="match status" value="2"/>
</dbReference>
<feature type="compositionally biased region" description="Basic residues" evidence="12">
    <location>
        <begin position="655"/>
        <end position="669"/>
    </location>
</feature>
<dbReference type="InterPro" id="IPR032284">
    <property type="entry name" value="RecQ_Zn-bd"/>
</dbReference>
<dbReference type="InterPro" id="IPR002121">
    <property type="entry name" value="HRDC_dom"/>
</dbReference>
<dbReference type="NCBIfam" id="TIGR00614">
    <property type="entry name" value="recQ_fam"/>
    <property type="match status" value="1"/>
</dbReference>
<dbReference type="InterPro" id="IPR002464">
    <property type="entry name" value="DNA/RNA_helicase_DEAH_CS"/>
</dbReference>
<feature type="domain" description="Helicase C-terminal" evidence="15">
    <location>
        <begin position="112"/>
        <end position="271"/>
    </location>
</feature>
<dbReference type="InterPro" id="IPR018982">
    <property type="entry name" value="RQC_domain"/>
</dbReference>
<evidence type="ECO:0000256" key="3">
    <source>
        <dbReference type="ARBA" id="ARBA00022741"/>
    </source>
</evidence>
<dbReference type="GO" id="GO:0006260">
    <property type="term" value="P:DNA replication"/>
    <property type="evidence" value="ECO:0007669"/>
    <property type="project" value="InterPro"/>
</dbReference>
<comment type="catalytic activity">
    <reaction evidence="10 11">
        <text>Couples ATP hydrolysis with the unwinding of duplex DNA by translocating in the 3'-5' direction.</text>
        <dbReference type="EC" id="5.6.2.4"/>
    </reaction>
</comment>
<evidence type="ECO:0000259" key="15">
    <source>
        <dbReference type="PROSITE" id="PS51194"/>
    </source>
</evidence>
<comment type="catalytic activity">
    <reaction evidence="11">
        <text>ATP + H2O = ADP + phosphate + H(+)</text>
        <dbReference type="Rhea" id="RHEA:13065"/>
        <dbReference type="ChEBI" id="CHEBI:15377"/>
        <dbReference type="ChEBI" id="CHEBI:15378"/>
        <dbReference type="ChEBI" id="CHEBI:30616"/>
        <dbReference type="ChEBI" id="CHEBI:43474"/>
        <dbReference type="ChEBI" id="CHEBI:456216"/>
    </reaction>
</comment>
<feature type="compositionally biased region" description="Polar residues" evidence="12">
    <location>
        <begin position="594"/>
        <end position="612"/>
    </location>
</feature>
<name>A0A8C4R6G6_EPTBU</name>
<keyword evidence="5 11" id="KW-0347">Helicase</keyword>
<keyword evidence="3 11" id="KW-0547">Nucleotide-binding</keyword>
<dbReference type="GO" id="GO:0005634">
    <property type="term" value="C:nucleus"/>
    <property type="evidence" value="ECO:0007669"/>
    <property type="project" value="UniProtKB-SubCell"/>
</dbReference>
<evidence type="ECO:0000256" key="12">
    <source>
        <dbReference type="SAM" id="MobiDB-lite"/>
    </source>
</evidence>
<dbReference type="EC" id="5.6.2.4" evidence="11"/>
<dbReference type="InterPro" id="IPR044876">
    <property type="entry name" value="HRDC_dom_sf"/>
</dbReference>
<dbReference type="GO" id="GO:0043138">
    <property type="term" value="F:3'-5' DNA helicase activity"/>
    <property type="evidence" value="ECO:0007669"/>
    <property type="project" value="UniProtKB-EC"/>
</dbReference>
<sequence>MDEPIIKLLYVTPEKLSISMRLQSALENLYQRGLLARFVIDEAHCVSQWGHDFRPDYTRLSELRSRYQKVTMMALTATATPRVQKDIQHQLKMPRPHIFTQSFNRVNLKYEVLPKKLKTIADDCAQWIITNYPRDAGIVYCLSRMECQTSADVLCRAGILALAYHAGLTDDKRDVVQGLWVNQKQCKVICATVAFGMGIDKPDVRFVIHASLPKSIEGFYQESGRAGRDGELSRCVLFYCYPDMHRIHRLIMSEGTRTTQQMHLSNLRSMVHFCENRTECRRSQLLAYFGEKYFDQSFCRENPSVACDNCCSKQKFIQRNVTKEVQILIQFLKEKTAVGRWGQSSTSRFTLNMLVDIFLGRTPYCYFLLTSSRELHCYFNLQVLMFCAIDCFLPVLHQSALWVYPGCKNARDQSSPVFGVGSSMSRHNVERLLRLLVLREIISEELVVVANQQTAAYCRPGPRATDLLCSQLQVDFEEGESTSASRRSRAGQNVAASGSVINSSVSEACFCELLEVCKRLGEKHRLKYYNVFTTSTLRRLSELRSCDQKTLLQVDGVTKDKLAKYGEYMLPVLQKFIPLEPPQEENNGWLDCQRSPQGRENTSEYFQASVQPSAKRRRMSFGWRGRGAGGSSRGWKKKATGRGNGTTWSQSARRGQGHRGRGQGHRGRGPRGTTKGYKEGQNGLGILSAPTPRRLLKH</sequence>
<organism evidence="16 17">
    <name type="scientific">Eptatretus burgeri</name>
    <name type="common">Inshore hagfish</name>
    <dbReference type="NCBI Taxonomy" id="7764"/>
    <lineage>
        <taxon>Eukaryota</taxon>
        <taxon>Metazoa</taxon>
        <taxon>Chordata</taxon>
        <taxon>Craniata</taxon>
        <taxon>Vertebrata</taxon>
        <taxon>Cyclostomata</taxon>
        <taxon>Myxini</taxon>
        <taxon>Myxiniformes</taxon>
        <taxon>Myxinidae</taxon>
        <taxon>Eptatretinae</taxon>
        <taxon>Eptatretus</taxon>
    </lineage>
</organism>
<feature type="region of interest" description="Disordered" evidence="12">
    <location>
        <begin position="587"/>
        <end position="698"/>
    </location>
</feature>
<evidence type="ECO:0000259" key="13">
    <source>
        <dbReference type="PROSITE" id="PS50967"/>
    </source>
</evidence>
<dbReference type="InterPro" id="IPR001650">
    <property type="entry name" value="Helicase_C-like"/>
</dbReference>
<evidence type="ECO:0000256" key="4">
    <source>
        <dbReference type="ARBA" id="ARBA00022801"/>
    </source>
</evidence>
<dbReference type="GO" id="GO:0009378">
    <property type="term" value="F:four-way junction helicase activity"/>
    <property type="evidence" value="ECO:0007669"/>
    <property type="project" value="TreeGrafter"/>
</dbReference>
<evidence type="ECO:0000256" key="8">
    <source>
        <dbReference type="ARBA" id="ARBA00023235"/>
    </source>
</evidence>
<dbReference type="PANTHER" id="PTHR13710">
    <property type="entry name" value="DNA HELICASE RECQ FAMILY MEMBER"/>
    <property type="match status" value="1"/>
</dbReference>
<keyword evidence="4 11" id="KW-0378">Hydrolase</keyword>
<dbReference type="CDD" id="cd18794">
    <property type="entry name" value="SF2_C_RecQ"/>
    <property type="match status" value="1"/>
</dbReference>
<evidence type="ECO:0000256" key="1">
    <source>
        <dbReference type="ARBA" id="ARBA00004123"/>
    </source>
</evidence>
<dbReference type="Pfam" id="PF00570">
    <property type="entry name" value="HRDC"/>
    <property type="match status" value="1"/>
</dbReference>
<dbReference type="InterPro" id="IPR014001">
    <property type="entry name" value="Helicase_ATP-bd"/>
</dbReference>
<keyword evidence="7" id="KW-0238">DNA-binding</keyword>
<evidence type="ECO:0000313" key="16">
    <source>
        <dbReference type="Ensembl" id="ENSEBUP00000025579.1"/>
    </source>
</evidence>
<dbReference type="InterPro" id="IPR004589">
    <property type="entry name" value="DNA_helicase_ATP-dep_RecQ"/>
</dbReference>
<keyword evidence="17" id="KW-1185">Reference proteome</keyword>
<evidence type="ECO:0000256" key="6">
    <source>
        <dbReference type="ARBA" id="ARBA00022840"/>
    </source>
</evidence>
<dbReference type="PROSITE" id="PS51192">
    <property type="entry name" value="HELICASE_ATP_BIND_1"/>
    <property type="match status" value="1"/>
</dbReference>
<proteinExistence type="inferred from homology"/>
<feature type="domain" description="Helicase ATP-binding" evidence="14">
    <location>
        <begin position="1"/>
        <end position="97"/>
    </location>
</feature>
<comment type="subcellular location">
    <subcellularLocation>
        <location evidence="1 11">Nucleus</location>
    </subcellularLocation>
</comment>
<evidence type="ECO:0000256" key="7">
    <source>
        <dbReference type="ARBA" id="ARBA00023125"/>
    </source>
</evidence>
<dbReference type="AlphaFoldDB" id="A0A8C4R6G6"/>
<dbReference type="Pfam" id="PF16124">
    <property type="entry name" value="RecQ_Zn_bind"/>
    <property type="match status" value="1"/>
</dbReference>
<evidence type="ECO:0000256" key="5">
    <source>
        <dbReference type="ARBA" id="ARBA00022806"/>
    </source>
</evidence>
<evidence type="ECO:0000256" key="2">
    <source>
        <dbReference type="ARBA" id="ARBA00005446"/>
    </source>
</evidence>
<dbReference type="SUPFAM" id="SSF47819">
    <property type="entry name" value="HRDC-like"/>
    <property type="match status" value="1"/>
</dbReference>
<evidence type="ECO:0000259" key="14">
    <source>
        <dbReference type="PROSITE" id="PS51192"/>
    </source>
</evidence>
<dbReference type="InterPro" id="IPR027417">
    <property type="entry name" value="P-loop_NTPase"/>
</dbReference>
<dbReference type="Gene3D" id="1.10.150.80">
    <property type="entry name" value="HRDC domain"/>
    <property type="match status" value="1"/>
</dbReference>
<accession>A0A8C4R6G6</accession>
<dbReference type="Proteomes" id="UP000694388">
    <property type="component" value="Unplaced"/>
</dbReference>
<dbReference type="GO" id="GO:0016787">
    <property type="term" value="F:hydrolase activity"/>
    <property type="evidence" value="ECO:0007669"/>
    <property type="project" value="UniProtKB-KW"/>
</dbReference>
<reference evidence="16" key="2">
    <citation type="submission" date="2025-09" db="UniProtKB">
        <authorList>
            <consortium name="Ensembl"/>
        </authorList>
    </citation>
    <scope>IDENTIFICATION</scope>
</reference>
<dbReference type="Ensembl" id="ENSEBUT00000026155.1">
    <property type="protein sequence ID" value="ENSEBUP00000025579.1"/>
    <property type="gene ID" value="ENSEBUG00000015743.1"/>
</dbReference>
<reference evidence="16" key="1">
    <citation type="submission" date="2025-08" db="UniProtKB">
        <authorList>
            <consortium name="Ensembl"/>
        </authorList>
    </citation>
    <scope>IDENTIFICATION</scope>
</reference>
<evidence type="ECO:0000256" key="10">
    <source>
        <dbReference type="ARBA" id="ARBA00034617"/>
    </source>
</evidence>
<dbReference type="Pfam" id="PF00270">
    <property type="entry name" value="DEAD"/>
    <property type="match status" value="1"/>
</dbReference>
<dbReference type="SMART" id="SM00490">
    <property type="entry name" value="HELICc"/>
    <property type="match status" value="1"/>
</dbReference>
<dbReference type="GO" id="GO:0003677">
    <property type="term" value="F:DNA binding"/>
    <property type="evidence" value="ECO:0007669"/>
    <property type="project" value="UniProtKB-KW"/>
</dbReference>
<feature type="domain" description="HRDC" evidence="13">
    <location>
        <begin position="503"/>
        <end position="583"/>
    </location>
</feature>
<keyword evidence="6 11" id="KW-0067">ATP-binding</keyword>
<dbReference type="InterPro" id="IPR036388">
    <property type="entry name" value="WH-like_DNA-bd_sf"/>
</dbReference>
<dbReference type="FunFam" id="3.40.50.300:FF:000340">
    <property type="entry name" value="Bloom syndrome, RecQ helicase"/>
    <property type="match status" value="1"/>
</dbReference>
<evidence type="ECO:0000256" key="11">
    <source>
        <dbReference type="RuleBase" id="RU364117"/>
    </source>
</evidence>
<dbReference type="PANTHER" id="PTHR13710:SF153">
    <property type="entry name" value="RECQ-LIKE DNA HELICASE BLM"/>
    <property type="match status" value="1"/>
</dbReference>
<dbReference type="PROSITE" id="PS50967">
    <property type="entry name" value="HRDC"/>
    <property type="match status" value="1"/>
</dbReference>
<keyword evidence="9 11" id="KW-0539">Nucleus</keyword>
<dbReference type="PROSITE" id="PS00690">
    <property type="entry name" value="DEAH_ATP_HELICASE"/>
    <property type="match status" value="1"/>
</dbReference>
<protein>
    <recommendedName>
        <fullName evidence="11">ATP-dependent DNA helicase</fullName>
        <ecNumber evidence="11">5.6.2.4</ecNumber>
    </recommendedName>
</protein>
<evidence type="ECO:0000256" key="9">
    <source>
        <dbReference type="ARBA" id="ARBA00023242"/>
    </source>
</evidence>
<dbReference type="InterPro" id="IPR010997">
    <property type="entry name" value="HRDC-like_sf"/>
</dbReference>
<dbReference type="InterPro" id="IPR011545">
    <property type="entry name" value="DEAD/DEAH_box_helicase_dom"/>
</dbReference>
<dbReference type="GO" id="GO:0000724">
    <property type="term" value="P:double-strand break repair via homologous recombination"/>
    <property type="evidence" value="ECO:0007669"/>
    <property type="project" value="TreeGrafter"/>
</dbReference>
<dbReference type="Pfam" id="PF09382">
    <property type="entry name" value="RQC"/>
    <property type="match status" value="1"/>
</dbReference>
<evidence type="ECO:0000313" key="17">
    <source>
        <dbReference type="Proteomes" id="UP000694388"/>
    </source>
</evidence>
<dbReference type="GO" id="GO:0005737">
    <property type="term" value="C:cytoplasm"/>
    <property type="evidence" value="ECO:0007669"/>
    <property type="project" value="TreeGrafter"/>
</dbReference>
<dbReference type="GeneTree" id="ENSGT00940000156800"/>
<dbReference type="GO" id="GO:0005524">
    <property type="term" value="F:ATP binding"/>
    <property type="evidence" value="ECO:0007669"/>
    <property type="project" value="UniProtKB-KW"/>
</dbReference>
<dbReference type="Gene3D" id="1.10.10.10">
    <property type="entry name" value="Winged helix-like DNA-binding domain superfamily/Winged helix DNA-binding domain"/>
    <property type="match status" value="1"/>
</dbReference>